<reference evidence="3" key="1">
    <citation type="submission" date="2013-10" db="EMBL/GenBank/DDBJ databases">
        <title>Genomic analysis of the causative agents of coccidiosis in chickens.</title>
        <authorList>
            <person name="Reid A.J."/>
            <person name="Blake D."/>
            <person name="Billington K."/>
            <person name="Browne H."/>
            <person name="Dunn M."/>
            <person name="Hung S."/>
            <person name="Kawahara F."/>
            <person name="Miranda-Saavedra D."/>
            <person name="Mourier T."/>
            <person name="Nagra H."/>
            <person name="Otto T.D."/>
            <person name="Rawlings N."/>
            <person name="Sanchez A."/>
            <person name="Sanders M."/>
            <person name="Subramaniam C."/>
            <person name="Tay Y."/>
            <person name="Dear P."/>
            <person name="Doerig C."/>
            <person name="Gruber A."/>
            <person name="Parkinson J."/>
            <person name="Shirley M."/>
            <person name="Wan K.L."/>
            <person name="Berriman M."/>
            <person name="Tomley F."/>
            <person name="Pain A."/>
        </authorList>
    </citation>
    <scope>NUCLEOTIDE SEQUENCE [LARGE SCALE GENOMIC DNA]</scope>
    <source>
        <strain evidence="3">Houghton</strain>
    </source>
</reference>
<sequence length="188" mass="21198">MRPQQQRTLQQQQQAPPPQPQQQQQQQQKGKKQQQFSKQQEKQPQKGFSFVCLLMAEVANHCIPRIADLHNYSTANSFQQKRYNWETLSERVFKRVGLKLTAAEIDSVVAARPGAAESIILRFKQRAEALKQQSAREAEGSPKGTQLTRCAPQPPPRPKTQQEWGALLDAKIELLTKALQAAAAPPPQ</sequence>
<dbReference type="GO" id="GO:0051493">
    <property type="term" value="P:regulation of cytoskeleton organization"/>
    <property type="evidence" value="ECO:0007669"/>
    <property type="project" value="TreeGrafter"/>
</dbReference>
<feature type="compositionally biased region" description="Low complexity" evidence="1">
    <location>
        <begin position="1"/>
        <end position="14"/>
    </location>
</feature>
<feature type="domain" description="CH-like" evidence="2">
    <location>
        <begin position="40"/>
        <end position="124"/>
    </location>
</feature>
<evidence type="ECO:0000256" key="1">
    <source>
        <dbReference type="SAM" id="MobiDB-lite"/>
    </source>
</evidence>
<evidence type="ECO:0000259" key="2">
    <source>
        <dbReference type="Pfam" id="PF06294"/>
    </source>
</evidence>
<dbReference type="FunFam" id="1.10.418.10:FF:000059">
    <property type="entry name" value="RIKEN cDNA 6430531B16 gene"/>
    <property type="match status" value="1"/>
</dbReference>
<dbReference type="InterPro" id="IPR010441">
    <property type="entry name" value="CH_2"/>
</dbReference>
<evidence type="ECO:0000313" key="3">
    <source>
        <dbReference type="EMBL" id="CDJ52633.1"/>
    </source>
</evidence>
<proteinExistence type="predicted"/>
<dbReference type="InterPro" id="IPR052111">
    <property type="entry name" value="Spermatogenesis_Ciliary_MAP"/>
</dbReference>
<dbReference type="PANTHER" id="PTHR12509">
    <property type="entry name" value="SPERMATOGENESIS-ASSOCIATED 4-RELATED"/>
    <property type="match status" value="1"/>
</dbReference>
<name>U6LTM5_9EIME</name>
<dbReference type="EMBL" id="HG713164">
    <property type="protein sequence ID" value="CDJ52633.1"/>
    <property type="molecule type" value="Genomic_DNA"/>
</dbReference>
<dbReference type="OrthoDB" id="193300at2759"/>
<dbReference type="VEuPathDB" id="ToxoDB:EBH_0051160"/>
<dbReference type="GO" id="GO:0008017">
    <property type="term" value="F:microtubule binding"/>
    <property type="evidence" value="ECO:0007669"/>
    <property type="project" value="TreeGrafter"/>
</dbReference>
<dbReference type="AlphaFoldDB" id="U6LTM5"/>
<dbReference type="InterPro" id="IPR036872">
    <property type="entry name" value="CH_dom_sf"/>
</dbReference>
<reference evidence="3" key="2">
    <citation type="submission" date="2013-10" db="EMBL/GenBank/DDBJ databases">
        <authorList>
            <person name="Aslett M."/>
        </authorList>
    </citation>
    <scope>NUCLEOTIDE SEQUENCE [LARGE SCALE GENOMIC DNA]</scope>
    <source>
        <strain evidence="3">Houghton</strain>
    </source>
</reference>
<dbReference type="Pfam" id="PF06294">
    <property type="entry name" value="CH_2"/>
    <property type="match status" value="1"/>
</dbReference>
<protein>
    <recommendedName>
        <fullName evidence="2">CH-like domain-containing protein</fullName>
    </recommendedName>
</protein>
<keyword evidence="4" id="KW-1185">Reference proteome</keyword>
<feature type="region of interest" description="Disordered" evidence="1">
    <location>
        <begin position="1"/>
        <end position="42"/>
    </location>
</feature>
<organism evidence="3 4">
    <name type="scientific">Eimeria brunetti</name>
    <dbReference type="NCBI Taxonomy" id="51314"/>
    <lineage>
        <taxon>Eukaryota</taxon>
        <taxon>Sar</taxon>
        <taxon>Alveolata</taxon>
        <taxon>Apicomplexa</taxon>
        <taxon>Conoidasida</taxon>
        <taxon>Coccidia</taxon>
        <taxon>Eucoccidiorida</taxon>
        <taxon>Eimeriorina</taxon>
        <taxon>Eimeriidae</taxon>
        <taxon>Eimeria</taxon>
    </lineage>
</organism>
<dbReference type="Gene3D" id="1.10.418.10">
    <property type="entry name" value="Calponin-like domain"/>
    <property type="match status" value="1"/>
</dbReference>
<evidence type="ECO:0000313" key="4">
    <source>
        <dbReference type="Proteomes" id="UP000030750"/>
    </source>
</evidence>
<dbReference type="PANTHER" id="PTHR12509:SF9">
    <property type="entry name" value="SPERM FLAGELLAR PROTEIN 1 ISOFORM X1"/>
    <property type="match status" value="1"/>
</dbReference>
<dbReference type="Proteomes" id="UP000030750">
    <property type="component" value="Unassembled WGS sequence"/>
</dbReference>
<feature type="compositionally biased region" description="Low complexity" evidence="1">
    <location>
        <begin position="21"/>
        <end position="38"/>
    </location>
</feature>
<dbReference type="GO" id="GO:0005930">
    <property type="term" value="C:axoneme"/>
    <property type="evidence" value="ECO:0007669"/>
    <property type="project" value="TreeGrafter"/>
</dbReference>
<feature type="region of interest" description="Disordered" evidence="1">
    <location>
        <begin position="133"/>
        <end position="165"/>
    </location>
</feature>
<gene>
    <name evidence="3" type="ORF">EBH_0051160</name>
</gene>
<accession>U6LTM5</accession>